<dbReference type="AlphaFoldDB" id="A0A1C1C8T2"/>
<dbReference type="PANTHER" id="PTHR13408">
    <property type="entry name" value="DNA-DIRECTED RNA POLYMERASE III"/>
    <property type="match status" value="1"/>
</dbReference>
<proteinExistence type="predicted"/>
<dbReference type="InterPro" id="IPR007811">
    <property type="entry name" value="RPC4"/>
</dbReference>
<dbReference type="STRING" id="86049.A0A1C1C8T2"/>
<dbReference type="Pfam" id="PF05132">
    <property type="entry name" value="RNA_pol_Rpc4"/>
    <property type="match status" value="1"/>
</dbReference>
<dbReference type="eggNOG" id="KOG3122">
    <property type="taxonomic scope" value="Eukaryota"/>
</dbReference>
<feature type="compositionally biased region" description="Gly residues" evidence="5">
    <location>
        <begin position="82"/>
        <end position="95"/>
    </location>
</feature>
<feature type="compositionally biased region" description="Basic and acidic residues" evidence="5">
    <location>
        <begin position="30"/>
        <end position="55"/>
    </location>
</feature>
<evidence type="ECO:0000256" key="2">
    <source>
        <dbReference type="ARBA" id="ARBA00022478"/>
    </source>
</evidence>
<comment type="caution">
    <text evidence="6">The sequence shown here is derived from an EMBL/GenBank/DDBJ whole genome shotgun (WGS) entry which is preliminary data.</text>
</comment>
<comment type="subcellular location">
    <subcellularLocation>
        <location evidence="1">Nucleus</location>
    </subcellularLocation>
</comment>
<dbReference type="Proteomes" id="UP000094526">
    <property type="component" value="Unassembled WGS sequence"/>
</dbReference>
<evidence type="ECO:0000256" key="4">
    <source>
        <dbReference type="ARBA" id="ARBA00023242"/>
    </source>
</evidence>
<evidence type="ECO:0000313" key="6">
    <source>
        <dbReference type="EMBL" id="OCT44862.1"/>
    </source>
</evidence>
<feature type="compositionally biased region" description="Low complexity" evidence="5">
    <location>
        <begin position="158"/>
        <end position="168"/>
    </location>
</feature>
<feature type="compositionally biased region" description="Acidic residues" evidence="5">
    <location>
        <begin position="189"/>
        <end position="202"/>
    </location>
</feature>
<feature type="compositionally biased region" description="Low complexity" evidence="5">
    <location>
        <begin position="414"/>
        <end position="427"/>
    </location>
</feature>
<feature type="compositionally biased region" description="Low complexity" evidence="5">
    <location>
        <begin position="379"/>
        <end position="391"/>
    </location>
</feature>
<feature type="region of interest" description="Disordered" evidence="5">
    <location>
        <begin position="1"/>
        <end position="289"/>
    </location>
</feature>
<accession>A0A1C1C8T2</accession>
<dbReference type="GO" id="GO:0003677">
    <property type="term" value="F:DNA binding"/>
    <property type="evidence" value="ECO:0007669"/>
    <property type="project" value="InterPro"/>
</dbReference>
<feature type="region of interest" description="Disordered" evidence="5">
    <location>
        <begin position="360"/>
        <end position="479"/>
    </location>
</feature>
<name>A0A1C1C8T2_9EURO</name>
<dbReference type="VEuPathDB" id="FungiDB:CLCR_05692"/>
<dbReference type="EMBL" id="LGRB01000020">
    <property type="protein sequence ID" value="OCT44862.1"/>
    <property type="molecule type" value="Genomic_DNA"/>
</dbReference>
<dbReference type="OrthoDB" id="5836119at2759"/>
<feature type="compositionally biased region" description="Basic and acidic residues" evidence="5">
    <location>
        <begin position="444"/>
        <end position="455"/>
    </location>
</feature>
<feature type="compositionally biased region" description="Basic and acidic residues" evidence="5">
    <location>
        <begin position="239"/>
        <end position="253"/>
    </location>
</feature>
<dbReference type="VEuPathDB" id="FungiDB:G647_07534"/>
<feature type="compositionally biased region" description="Low complexity" evidence="5">
    <location>
        <begin position="9"/>
        <end position="25"/>
    </location>
</feature>
<evidence type="ECO:0000313" key="7">
    <source>
        <dbReference type="Proteomes" id="UP000094526"/>
    </source>
</evidence>
<keyword evidence="3" id="KW-0804">Transcription</keyword>
<organism evidence="6 7">
    <name type="scientific">Cladophialophora carrionii</name>
    <dbReference type="NCBI Taxonomy" id="86049"/>
    <lineage>
        <taxon>Eukaryota</taxon>
        <taxon>Fungi</taxon>
        <taxon>Dikarya</taxon>
        <taxon>Ascomycota</taxon>
        <taxon>Pezizomycotina</taxon>
        <taxon>Eurotiomycetes</taxon>
        <taxon>Chaetothyriomycetidae</taxon>
        <taxon>Chaetothyriales</taxon>
        <taxon>Herpotrichiellaceae</taxon>
        <taxon>Cladophialophora</taxon>
    </lineage>
</organism>
<keyword evidence="2" id="KW-0240">DNA-directed RNA polymerase</keyword>
<keyword evidence="7" id="KW-1185">Reference proteome</keyword>
<dbReference type="GO" id="GO:0042797">
    <property type="term" value="P:tRNA transcription by RNA polymerase III"/>
    <property type="evidence" value="ECO:0007669"/>
    <property type="project" value="TreeGrafter"/>
</dbReference>
<sequence length="592" mass="62634">MPDTPAASTPKPTTRGRGAPRPRGGIQRKSKAEREQFAKEEAERQKARAAEHEASTRGARGGSRAVNRGRGGATPAQRQGAAAGGGVFGGGGGGLTTTQSRQKYEGYAELLEGGVNRRGPEDALPGDGDAGGAGGSRRSGGAGTSKGGGGGGGGGGARAPMAGETIETTTDDERDDGPKRDIERIWISSDEDQDGDEADADDAIMSSSRKGKQRAPATTTAPKPSRSGAGLRPVRAPRTRREEEDRPGRDGSAMRRKRAPVSKKPDVGPQEVSSDDHRERDGDAVEMDMDMDVDREDSVQFIKEQTSSPELRKRALKKQPGVPYRHGPLKASANETLEERAERLRMQDDVDKLRHIFVPKNENTDGDVDEPAGPHDGKLLLFQLPPLTPFLVKPGAFTTGTGTGTDSEPKVKTEPTTTTTTTATNGTVDLETLPDAPPTTTDGPVKHDPDRDGEANKSSSSSRNKSQIPLPGEDGLLTATAPLRLPAGVVGKLQVHKSGKVTLDWGGTDMEVKLGSEVDFLQDVVLVERGRRKQDGDEDEDEHANGDGGEGEGEGEGEGAGQGKKDTKGRAYALGHVRQKLILIPDWAKLYD</sequence>
<gene>
    <name evidence="6" type="ORF">CLCR_05692</name>
</gene>
<evidence type="ECO:0000256" key="1">
    <source>
        <dbReference type="ARBA" id="ARBA00004123"/>
    </source>
</evidence>
<feature type="compositionally biased region" description="Gly residues" evidence="5">
    <location>
        <begin position="128"/>
        <end position="157"/>
    </location>
</feature>
<protein>
    <recommendedName>
        <fullName evidence="8">DNA-directed RNA polymerase III RPC4</fullName>
    </recommendedName>
</protein>
<dbReference type="GO" id="GO:0005666">
    <property type="term" value="C:RNA polymerase III complex"/>
    <property type="evidence" value="ECO:0007669"/>
    <property type="project" value="InterPro"/>
</dbReference>
<evidence type="ECO:0008006" key="8">
    <source>
        <dbReference type="Google" id="ProtNLM"/>
    </source>
</evidence>
<feature type="compositionally biased region" description="Low complexity" evidence="5">
    <location>
        <begin position="456"/>
        <end position="466"/>
    </location>
</feature>
<reference evidence="7" key="1">
    <citation type="submission" date="2015-07" db="EMBL/GenBank/DDBJ databases">
        <authorList>
            <person name="Teixeira M.M."/>
            <person name="Souza R.C."/>
            <person name="Almeida L.G."/>
            <person name="Vicente V.A."/>
            <person name="de Hoog S."/>
            <person name="Bocca A.L."/>
            <person name="de Almeida S.R."/>
            <person name="Vasconcelos A.T."/>
            <person name="Felipe M.S."/>
        </authorList>
    </citation>
    <scope>NUCLEOTIDE SEQUENCE [LARGE SCALE GENOMIC DNA]</scope>
    <source>
        <strain evidence="7">KSF</strain>
    </source>
</reference>
<evidence type="ECO:0000256" key="3">
    <source>
        <dbReference type="ARBA" id="ARBA00023163"/>
    </source>
</evidence>
<evidence type="ECO:0000256" key="5">
    <source>
        <dbReference type="SAM" id="MobiDB-lite"/>
    </source>
</evidence>
<dbReference type="PANTHER" id="PTHR13408:SF0">
    <property type="entry name" value="DNA-DIRECTED RNA POLYMERASE III SUBUNIT RPC4"/>
    <property type="match status" value="1"/>
</dbReference>
<feature type="region of interest" description="Disordered" evidence="5">
    <location>
        <begin position="530"/>
        <end position="567"/>
    </location>
</feature>
<feature type="compositionally biased region" description="Basic and acidic residues" evidence="5">
    <location>
        <begin position="274"/>
        <end position="283"/>
    </location>
</feature>
<keyword evidence="4" id="KW-0539">Nucleus</keyword>